<proteinExistence type="predicted"/>
<feature type="transmembrane region" description="Helical" evidence="3">
    <location>
        <begin position="33"/>
        <end position="57"/>
    </location>
</feature>
<feature type="domain" description="ASPIC/UnbV" evidence="4">
    <location>
        <begin position="683"/>
        <end position="753"/>
    </location>
</feature>
<evidence type="ECO:0000256" key="2">
    <source>
        <dbReference type="SAM" id="MobiDB-lite"/>
    </source>
</evidence>
<dbReference type="Pfam" id="PF07593">
    <property type="entry name" value="UnbV_ASPIC"/>
    <property type="match status" value="1"/>
</dbReference>
<dbReference type="PANTHER" id="PTHR16026">
    <property type="entry name" value="CARTILAGE ACIDIC PROTEIN 1"/>
    <property type="match status" value="1"/>
</dbReference>
<name>A0ABX5XRL6_9BACT</name>
<reference evidence="5 6" key="1">
    <citation type="submission" date="2019-02" db="EMBL/GenBank/DDBJ databases">
        <title>Deep-cultivation of Planctomycetes and their phenomic and genomic characterization uncovers novel biology.</title>
        <authorList>
            <person name="Wiegand S."/>
            <person name="Jogler M."/>
            <person name="Boedeker C."/>
            <person name="Pinto D."/>
            <person name="Vollmers J."/>
            <person name="Rivas-Marin E."/>
            <person name="Kohn T."/>
            <person name="Peeters S.H."/>
            <person name="Heuer A."/>
            <person name="Rast P."/>
            <person name="Oberbeckmann S."/>
            <person name="Bunk B."/>
            <person name="Jeske O."/>
            <person name="Meyerdierks A."/>
            <person name="Storesund J.E."/>
            <person name="Kallscheuer N."/>
            <person name="Luecker S."/>
            <person name="Lage O.M."/>
            <person name="Pohl T."/>
            <person name="Merkel B.J."/>
            <person name="Hornburger P."/>
            <person name="Mueller R.-W."/>
            <person name="Bruemmer F."/>
            <person name="Labrenz M."/>
            <person name="Spormann A.M."/>
            <person name="Op den Camp H."/>
            <person name="Overmann J."/>
            <person name="Amann R."/>
            <person name="Jetten M.S.M."/>
            <person name="Mascher T."/>
            <person name="Medema M.H."/>
            <person name="Devos D.P."/>
            <person name="Kaster A.-K."/>
            <person name="Ovreas L."/>
            <person name="Rohde M."/>
            <person name="Galperin M.Y."/>
            <person name="Jogler C."/>
        </authorList>
    </citation>
    <scope>NUCLEOTIDE SEQUENCE [LARGE SCALE GENOMIC DNA]</scope>
    <source>
        <strain evidence="5 6">TBK1r</strain>
    </source>
</reference>
<keyword evidence="3" id="KW-0472">Membrane</keyword>
<keyword evidence="3" id="KW-1133">Transmembrane helix</keyword>
<dbReference type="EMBL" id="CP036432">
    <property type="protein sequence ID" value="QDV84653.1"/>
    <property type="molecule type" value="Genomic_DNA"/>
</dbReference>
<sequence length="792" mass="86826">MQNAEQTMRRTTTPLRTNSRVGRSPRDAARPMVWVAIRAVADALIVTPIVALIVTLICSTGCHSPRSDDSPGSDRGDLASQDSHDRMLDTLAKIKADIPTQNFFLGDADLIDFQNQLDVQPDDAYAMRGALLFEIGSKNVFLGQTTQGIQQQKAAFNLLRQAEVPQSVFDKLFFSIGVSHLRKAENDNCIDAHTAGSCIFPIREDGVHVHQEETLRAIAYFHRVLETRPDHLPSRWLLNLSYMAIGRYPDDVPESFLIPPDAFESEQTFPRFVDRAPELGLNTFSLAGGAIADDFDGDGLLDLVVSSWSPAGQLRLYHHDGDGSFSDQTEQAGLLGIYGGLNLLQTDFDNDGDLDLFVLRGGWLGESGRHPNSLLRNDGNGHFRDVTFDAGLADNNFPTQTASWADYDNDGDLDLYVGNEGFPNQLFQNRSDGTFVEIGTDAGVADLGFTKGVCWGDYDGDRFPDLYVSNLDGPNRLFRNLGNGRFVDVAPELGVAGPNVSFPLWFWDYNNDGALDIFVASFSQSVDPIAADFLDLPHRTEMDCLYQGDGAGGFTEVAAERNLRRVTQPMGSNFGDLDNDGYLDFYLGTGFPDFEALVPNQMFRNVAGESFANVTTAGGFGHLQKGHAVAFADLDHDGDQDVLHELGGWFAGDAYGNALFENPGFGNHWIVVKLVGTESNAAAIGARIRVDLSDGSTERSIYRWVNSGGSFGGNPLRQHIGLGQSNRITRLEVFWPTTGKTQVFEDLQASQFIRITEGRSDFETLPYTAAPFSSDATTETGHAHHHHLDGQP</sequence>
<dbReference type="PANTHER" id="PTHR16026:SF0">
    <property type="entry name" value="CARTILAGE ACIDIC PROTEIN 1"/>
    <property type="match status" value="1"/>
</dbReference>
<dbReference type="Gene3D" id="2.130.10.130">
    <property type="entry name" value="Integrin alpha, N-terminal"/>
    <property type="match status" value="1"/>
</dbReference>
<feature type="compositionally biased region" description="Basic residues" evidence="2">
    <location>
        <begin position="783"/>
        <end position="792"/>
    </location>
</feature>
<keyword evidence="1" id="KW-0732">Signal</keyword>
<dbReference type="InterPro" id="IPR013517">
    <property type="entry name" value="FG-GAP"/>
</dbReference>
<evidence type="ECO:0000256" key="3">
    <source>
        <dbReference type="SAM" id="Phobius"/>
    </source>
</evidence>
<dbReference type="Pfam" id="PF13517">
    <property type="entry name" value="FG-GAP_3"/>
    <property type="match status" value="2"/>
</dbReference>
<accession>A0ABX5XRL6</accession>
<evidence type="ECO:0000313" key="5">
    <source>
        <dbReference type="EMBL" id="QDV84653.1"/>
    </source>
</evidence>
<dbReference type="InterPro" id="IPR028994">
    <property type="entry name" value="Integrin_alpha_N"/>
</dbReference>
<dbReference type="InterPro" id="IPR027039">
    <property type="entry name" value="Crtac1"/>
</dbReference>
<feature type="compositionally biased region" description="Polar residues" evidence="2">
    <location>
        <begin position="1"/>
        <end position="21"/>
    </location>
</feature>
<feature type="region of interest" description="Disordered" evidence="2">
    <location>
        <begin position="1"/>
        <end position="24"/>
    </location>
</feature>
<keyword evidence="6" id="KW-1185">Reference proteome</keyword>
<feature type="region of interest" description="Disordered" evidence="2">
    <location>
        <begin position="771"/>
        <end position="792"/>
    </location>
</feature>
<dbReference type="Proteomes" id="UP000318081">
    <property type="component" value="Chromosome"/>
</dbReference>
<keyword evidence="3" id="KW-0812">Transmembrane</keyword>
<evidence type="ECO:0000259" key="4">
    <source>
        <dbReference type="Pfam" id="PF07593"/>
    </source>
</evidence>
<dbReference type="InterPro" id="IPR011519">
    <property type="entry name" value="UnbV_ASPIC"/>
</dbReference>
<organism evidence="5 6">
    <name type="scientific">Stieleria magnilauensis</name>
    <dbReference type="NCBI Taxonomy" id="2527963"/>
    <lineage>
        <taxon>Bacteria</taxon>
        <taxon>Pseudomonadati</taxon>
        <taxon>Planctomycetota</taxon>
        <taxon>Planctomycetia</taxon>
        <taxon>Pirellulales</taxon>
        <taxon>Pirellulaceae</taxon>
        <taxon>Stieleria</taxon>
    </lineage>
</organism>
<dbReference type="SUPFAM" id="SSF69318">
    <property type="entry name" value="Integrin alpha N-terminal domain"/>
    <property type="match status" value="2"/>
</dbReference>
<protein>
    <submittedName>
        <fullName evidence="5">FG-GAP repeat protein</fullName>
    </submittedName>
</protein>
<evidence type="ECO:0000313" key="6">
    <source>
        <dbReference type="Proteomes" id="UP000318081"/>
    </source>
</evidence>
<evidence type="ECO:0000256" key="1">
    <source>
        <dbReference type="ARBA" id="ARBA00022729"/>
    </source>
</evidence>
<gene>
    <name evidence="5" type="ORF">TBK1r_36040</name>
</gene>